<evidence type="ECO:0000256" key="1">
    <source>
        <dbReference type="SAM" id="MobiDB-lite"/>
    </source>
</evidence>
<reference evidence="2 3" key="1">
    <citation type="submission" date="2023-07" db="EMBL/GenBank/DDBJ databases">
        <title>Sorghum-associated microbial communities from plants grown in Nebraska, USA.</title>
        <authorList>
            <person name="Schachtman D."/>
        </authorList>
    </citation>
    <scope>NUCLEOTIDE SEQUENCE [LARGE SCALE GENOMIC DNA]</scope>
    <source>
        <strain evidence="2 3">BE167</strain>
    </source>
</reference>
<evidence type="ECO:0008006" key="4">
    <source>
        <dbReference type="Google" id="ProtNLM"/>
    </source>
</evidence>
<dbReference type="InterPro" id="IPR011200">
    <property type="entry name" value="UCP012608"/>
</dbReference>
<accession>A0ABU1UBU0</accession>
<dbReference type="Pfam" id="PF10094">
    <property type="entry name" value="DUF2332"/>
    <property type="match status" value="1"/>
</dbReference>
<evidence type="ECO:0000313" key="2">
    <source>
        <dbReference type="EMBL" id="MDR7082590.1"/>
    </source>
</evidence>
<comment type="caution">
    <text evidence="2">The sequence shown here is derived from an EMBL/GenBank/DDBJ whole genome shotgun (WGS) entry which is preliminary data.</text>
</comment>
<proteinExistence type="predicted"/>
<evidence type="ECO:0000313" key="3">
    <source>
        <dbReference type="Proteomes" id="UP001252243"/>
    </source>
</evidence>
<protein>
    <recommendedName>
        <fullName evidence="4">DUF2332 domain-containing protein</fullName>
    </recommendedName>
</protein>
<keyword evidence="3" id="KW-1185">Reference proteome</keyword>
<gene>
    <name evidence="2" type="ORF">J2X01_001879</name>
</gene>
<organism evidence="2 3">
    <name type="scientific">Arthrobacter ginsengisoli</name>
    <dbReference type="NCBI Taxonomy" id="1356565"/>
    <lineage>
        <taxon>Bacteria</taxon>
        <taxon>Bacillati</taxon>
        <taxon>Actinomycetota</taxon>
        <taxon>Actinomycetes</taxon>
        <taxon>Micrococcales</taxon>
        <taxon>Micrococcaceae</taxon>
        <taxon>Arthrobacter</taxon>
    </lineage>
</organism>
<dbReference type="EMBL" id="JAVDVQ010000006">
    <property type="protein sequence ID" value="MDR7082590.1"/>
    <property type="molecule type" value="Genomic_DNA"/>
</dbReference>
<feature type="region of interest" description="Disordered" evidence="1">
    <location>
        <begin position="1"/>
        <end position="22"/>
    </location>
</feature>
<name>A0ABU1UBU0_9MICC</name>
<dbReference type="RefSeq" id="WP_310056062.1">
    <property type="nucleotide sequence ID" value="NZ_JAVDVQ010000006.1"/>
</dbReference>
<dbReference type="Proteomes" id="UP001252243">
    <property type="component" value="Unassembled WGS sequence"/>
</dbReference>
<sequence>MSPVDRGGADPGGGEPATGESATDEWYRHFGTVDAPGNSACYAEWSVRIADDPELIRRIDQWPYTKRQPLLMLAAARFLGARISPYPDFREFLDAHWDDVSRIVLSRATQTNEAGRCATLLPSLAQIAADGRPLALLEVGASAGLALFPDRYGYEYDAGAEATRLAPAGAAPGSYPVLGCAVTGPVPLPAELPQVVWRAGIDLNPLDVGNPDDVAWLEALVWPEQDFRRERLRQAIAIARAEPPLLVAGDLNDRLPALAAQAPSDATLVVFHSAVLGYLDAEARDQFRATMSRLAAERGCHWLSNEGHTVIIQPDGSSVVPEMDDSRLRGRFLLLHNGRPAAITGPHGQSLEWL</sequence>